<protein>
    <submittedName>
        <fullName evidence="1">Uncharacterized protein</fullName>
    </submittedName>
</protein>
<evidence type="ECO:0000313" key="1">
    <source>
        <dbReference type="EMBL" id="KAF2726520.1"/>
    </source>
</evidence>
<dbReference type="AlphaFoldDB" id="A0A9P4QIT2"/>
<comment type="caution">
    <text evidence="1">The sequence shown here is derived from an EMBL/GenBank/DDBJ whole genome shotgun (WGS) entry which is preliminary data.</text>
</comment>
<dbReference type="Proteomes" id="UP000799444">
    <property type="component" value="Unassembled WGS sequence"/>
</dbReference>
<evidence type="ECO:0000313" key="2">
    <source>
        <dbReference type="Proteomes" id="UP000799444"/>
    </source>
</evidence>
<name>A0A9P4QIT2_9PLEO</name>
<organism evidence="1 2">
    <name type="scientific">Polyplosphaeria fusca</name>
    <dbReference type="NCBI Taxonomy" id="682080"/>
    <lineage>
        <taxon>Eukaryota</taxon>
        <taxon>Fungi</taxon>
        <taxon>Dikarya</taxon>
        <taxon>Ascomycota</taxon>
        <taxon>Pezizomycotina</taxon>
        <taxon>Dothideomycetes</taxon>
        <taxon>Pleosporomycetidae</taxon>
        <taxon>Pleosporales</taxon>
        <taxon>Tetraplosphaeriaceae</taxon>
        <taxon>Polyplosphaeria</taxon>
    </lineage>
</organism>
<dbReference type="OrthoDB" id="4364842at2759"/>
<proteinExistence type="predicted"/>
<sequence length="230" mass="26210">MSTKTASSDVILEGHANWDLWIFVIKCIAKAGDVWEYVNPDGPHQPAQKPEKPEKPVRPAANMIYLIKDQPELHDQLRTLRDLYSPTTADQEYRIQKAYESAKVFIPHHTNIKDWCNNFLTAYNRAKQLNLPEVHGFRAQKDLVRAINKLDTGYGSVTSIAVLEAEEIWNQNRNAPIPDKAQLPTLLAKFLSHCRSVYSRKANIHGGVFGTATLNQEKSLYSRKRLCHGY</sequence>
<dbReference type="EMBL" id="ML996450">
    <property type="protein sequence ID" value="KAF2726520.1"/>
    <property type="molecule type" value="Genomic_DNA"/>
</dbReference>
<reference evidence="1" key="1">
    <citation type="journal article" date="2020" name="Stud. Mycol.">
        <title>101 Dothideomycetes genomes: a test case for predicting lifestyles and emergence of pathogens.</title>
        <authorList>
            <person name="Haridas S."/>
            <person name="Albert R."/>
            <person name="Binder M."/>
            <person name="Bloem J."/>
            <person name="Labutti K."/>
            <person name="Salamov A."/>
            <person name="Andreopoulos B."/>
            <person name="Baker S."/>
            <person name="Barry K."/>
            <person name="Bills G."/>
            <person name="Bluhm B."/>
            <person name="Cannon C."/>
            <person name="Castanera R."/>
            <person name="Culley D."/>
            <person name="Daum C."/>
            <person name="Ezra D."/>
            <person name="Gonzalez J."/>
            <person name="Henrissat B."/>
            <person name="Kuo A."/>
            <person name="Liang C."/>
            <person name="Lipzen A."/>
            <person name="Lutzoni F."/>
            <person name="Magnuson J."/>
            <person name="Mondo S."/>
            <person name="Nolan M."/>
            <person name="Ohm R."/>
            <person name="Pangilinan J."/>
            <person name="Park H.-J."/>
            <person name="Ramirez L."/>
            <person name="Alfaro M."/>
            <person name="Sun H."/>
            <person name="Tritt A."/>
            <person name="Yoshinaga Y."/>
            <person name="Zwiers L.-H."/>
            <person name="Turgeon B."/>
            <person name="Goodwin S."/>
            <person name="Spatafora J."/>
            <person name="Crous P."/>
            <person name="Grigoriev I."/>
        </authorList>
    </citation>
    <scope>NUCLEOTIDE SEQUENCE</scope>
    <source>
        <strain evidence="1">CBS 125425</strain>
    </source>
</reference>
<keyword evidence="2" id="KW-1185">Reference proteome</keyword>
<accession>A0A9P4QIT2</accession>
<gene>
    <name evidence="1" type="ORF">EJ04DRAFT_599402</name>
</gene>